<keyword evidence="1" id="KW-0472">Membrane</keyword>
<comment type="caution">
    <text evidence="2">The sequence shown here is derived from an EMBL/GenBank/DDBJ whole genome shotgun (WGS) entry which is preliminary data.</text>
</comment>
<protein>
    <submittedName>
        <fullName evidence="2">Uncharacterized protein</fullName>
    </submittedName>
</protein>
<keyword evidence="1" id="KW-1133">Transmembrane helix</keyword>
<evidence type="ECO:0000313" key="3">
    <source>
        <dbReference type="Proteomes" id="UP000626109"/>
    </source>
</evidence>
<name>A0A813JBL0_POLGL</name>
<reference evidence="2" key="1">
    <citation type="submission" date="2021-02" db="EMBL/GenBank/DDBJ databases">
        <authorList>
            <person name="Dougan E. K."/>
            <person name="Rhodes N."/>
            <person name="Thang M."/>
            <person name="Chan C."/>
        </authorList>
    </citation>
    <scope>NUCLEOTIDE SEQUENCE</scope>
</reference>
<dbReference type="EMBL" id="CAJNNW010024531">
    <property type="protein sequence ID" value="CAE8673030.1"/>
    <property type="molecule type" value="Genomic_DNA"/>
</dbReference>
<accession>A0A813JBL0</accession>
<evidence type="ECO:0000313" key="2">
    <source>
        <dbReference type="EMBL" id="CAE8673030.1"/>
    </source>
</evidence>
<feature type="transmembrane region" description="Helical" evidence="1">
    <location>
        <begin position="55"/>
        <end position="77"/>
    </location>
</feature>
<feature type="transmembrane region" description="Helical" evidence="1">
    <location>
        <begin position="111"/>
        <end position="132"/>
    </location>
</feature>
<dbReference type="Proteomes" id="UP000626109">
    <property type="component" value="Unassembled WGS sequence"/>
</dbReference>
<evidence type="ECO:0000256" key="1">
    <source>
        <dbReference type="SAM" id="Phobius"/>
    </source>
</evidence>
<organism evidence="2 3">
    <name type="scientific">Polarella glacialis</name>
    <name type="common">Dinoflagellate</name>
    <dbReference type="NCBI Taxonomy" id="89957"/>
    <lineage>
        <taxon>Eukaryota</taxon>
        <taxon>Sar</taxon>
        <taxon>Alveolata</taxon>
        <taxon>Dinophyceae</taxon>
        <taxon>Suessiales</taxon>
        <taxon>Suessiaceae</taxon>
        <taxon>Polarella</taxon>
    </lineage>
</organism>
<feature type="non-terminal residue" evidence="2">
    <location>
        <position position="138"/>
    </location>
</feature>
<gene>
    <name evidence="2" type="ORF">PGLA2088_LOCUS18345</name>
</gene>
<keyword evidence="1" id="KW-0812">Transmembrane</keyword>
<feature type="transmembrane region" description="Helical" evidence="1">
    <location>
        <begin position="12"/>
        <end position="35"/>
    </location>
</feature>
<dbReference type="AlphaFoldDB" id="A0A813JBL0"/>
<proteinExistence type="predicted"/>
<sequence length="138" mass="15178">MAIKDTLLRLKVFAAAPWFPVVIGILSGANLFVLVLSGPLVVLYCSAVLASPKRWLWTAVANAVGTVLGCGLMLMLLERRGAEFFKQEFPGAFQSKWWTWTETQMQSYGPLAAVPVAAMPIILHPLIFFGHLTNMTDL</sequence>